<dbReference type="CDD" id="cd00082">
    <property type="entry name" value="HisKA"/>
    <property type="match status" value="1"/>
</dbReference>
<keyword evidence="14" id="KW-0175">Coiled coil</keyword>
<protein>
    <recommendedName>
        <fullName evidence="3">histidine kinase</fullName>
        <ecNumber evidence="3">2.7.13.3</ecNumber>
    </recommendedName>
</protein>
<evidence type="ECO:0000256" key="10">
    <source>
        <dbReference type="ARBA" id="ARBA00022840"/>
    </source>
</evidence>
<dbReference type="InterPro" id="IPR003594">
    <property type="entry name" value="HATPase_dom"/>
</dbReference>
<keyword evidence="11 15" id="KW-1133">Transmembrane helix</keyword>
<dbReference type="eggNOG" id="COG5002">
    <property type="taxonomic scope" value="Bacteria"/>
</dbReference>
<dbReference type="InterPro" id="IPR050398">
    <property type="entry name" value="HssS/ArlS-like"/>
</dbReference>
<dbReference type="SMART" id="SM00387">
    <property type="entry name" value="HATPase_c"/>
    <property type="match status" value="1"/>
</dbReference>
<dbReference type="SMART" id="SM00304">
    <property type="entry name" value="HAMP"/>
    <property type="match status" value="1"/>
</dbReference>
<keyword evidence="8" id="KW-0547">Nucleotide-binding</keyword>
<dbReference type="FunFam" id="1.10.287.130:FF:000001">
    <property type="entry name" value="Two-component sensor histidine kinase"/>
    <property type="match status" value="1"/>
</dbReference>
<dbReference type="SMART" id="SM00388">
    <property type="entry name" value="HisKA"/>
    <property type="match status" value="1"/>
</dbReference>
<dbReference type="InterPro" id="IPR003661">
    <property type="entry name" value="HisK_dim/P_dom"/>
</dbReference>
<dbReference type="CDD" id="cd06225">
    <property type="entry name" value="HAMP"/>
    <property type="match status" value="1"/>
</dbReference>
<evidence type="ECO:0000259" key="16">
    <source>
        <dbReference type="PROSITE" id="PS50109"/>
    </source>
</evidence>
<evidence type="ECO:0000256" key="8">
    <source>
        <dbReference type="ARBA" id="ARBA00022741"/>
    </source>
</evidence>
<dbReference type="AlphaFoldDB" id="G8PCC3"/>
<evidence type="ECO:0000313" key="19">
    <source>
        <dbReference type="Proteomes" id="UP000005444"/>
    </source>
</evidence>
<evidence type="ECO:0000256" key="15">
    <source>
        <dbReference type="SAM" id="Phobius"/>
    </source>
</evidence>
<sequence length="477" mass="54092">MKLIYQEMIGFMVVIVSTLIVLGVIFINFSSSMVYRNKWSQLEGYANSLYQQTTVLDSATGNIQNFKISELQSNEKLLQQQQVHFTIIGPNNTIAYPQQNVAPHIVKAQWERLKKGKIITSKSDIRADEAGDEISMTDILKPYFNKQHKLICVVSVGSPVANIKSDIQEIRKNLYIAFALSSIVALITSFLIARYISNRIKQIQSAAHRVADGDFDVEIPIQGTDEIGDLSNDFNRMTNSLKEYDDEVKRQEIRRREFMADAAHEMRTPLTTINGILEGIQYGALPEDSKDESLELMQKETKRLIRIVNDNLDYERIRTNRVVLDRKRVDVNEIVSRIVNQLDTKAKQANDVIEKDLNSNVTAYADYDRLVQIIFNLVQNAVQFTSDGHIKVHTAMADNHTIITVEDDGIGMSEEQIKNIWERYYKADASRIQTKGESGLGMAITHQLVLAHGGSIDVKSRLNKGTKFIITLPNKPK</sequence>
<dbReference type="eggNOG" id="COG5000">
    <property type="taxonomic scope" value="Bacteria"/>
</dbReference>
<keyword evidence="6" id="KW-0808">Transferase</keyword>
<evidence type="ECO:0000256" key="11">
    <source>
        <dbReference type="ARBA" id="ARBA00022989"/>
    </source>
</evidence>
<evidence type="ECO:0000256" key="12">
    <source>
        <dbReference type="ARBA" id="ARBA00023012"/>
    </source>
</evidence>
<dbReference type="InterPro" id="IPR036097">
    <property type="entry name" value="HisK_dim/P_sf"/>
</dbReference>
<feature type="transmembrane region" description="Helical" evidence="15">
    <location>
        <begin position="6"/>
        <end position="29"/>
    </location>
</feature>
<keyword evidence="12" id="KW-0902">Two-component regulatory system</keyword>
<keyword evidence="7 15" id="KW-0812">Transmembrane</keyword>
<keyword evidence="13 15" id="KW-0472">Membrane</keyword>
<dbReference type="STRING" id="701521.PECL_612"/>
<evidence type="ECO:0000256" key="4">
    <source>
        <dbReference type="ARBA" id="ARBA00022475"/>
    </source>
</evidence>
<dbReference type="InterPro" id="IPR005467">
    <property type="entry name" value="His_kinase_dom"/>
</dbReference>
<evidence type="ECO:0000256" key="14">
    <source>
        <dbReference type="SAM" id="Coils"/>
    </source>
</evidence>
<evidence type="ECO:0000313" key="18">
    <source>
        <dbReference type="EMBL" id="AEV94908.1"/>
    </source>
</evidence>
<evidence type="ECO:0000259" key="17">
    <source>
        <dbReference type="PROSITE" id="PS50885"/>
    </source>
</evidence>
<keyword evidence="10" id="KW-0067">ATP-binding</keyword>
<dbReference type="PATRIC" id="fig|701521.8.peg.585"/>
<evidence type="ECO:0000256" key="13">
    <source>
        <dbReference type="ARBA" id="ARBA00023136"/>
    </source>
</evidence>
<keyword evidence="5" id="KW-0597">Phosphoprotein</keyword>
<evidence type="ECO:0000256" key="6">
    <source>
        <dbReference type="ARBA" id="ARBA00022679"/>
    </source>
</evidence>
<comment type="subcellular location">
    <subcellularLocation>
        <location evidence="2">Cell membrane</location>
        <topology evidence="2">Multi-pass membrane protein</topology>
    </subcellularLocation>
</comment>
<dbReference type="HOGENOM" id="CLU_000445_89_6_9"/>
<feature type="domain" description="HAMP" evidence="17">
    <location>
        <begin position="194"/>
        <end position="246"/>
    </location>
</feature>
<name>G8PCC3_PEDCP</name>
<feature type="transmembrane region" description="Helical" evidence="15">
    <location>
        <begin position="174"/>
        <end position="196"/>
    </location>
</feature>
<dbReference type="SUPFAM" id="SSF158472">
    <property type="entry name" value="HAMP domain-like"/>
    <property type="match status" value="1"/>
</dbReference>
<dbReference type="InterPro" id="IPR003660">
    <property type="entry name" value="HAMP_dom"/>
</dbReference>
<dbReference type="PROSITE" id="PS50885">
    <property type="entry name" value="HAMP"/>
    <property type="match status" value="1"/>
</dbReference>
<keyword evidence="4" id="KW-1003">Cell membrane</keyword>
<dbReference type="SUPFAM" id="SSF47384">
    <property type="entry name" value="Homodimeric domain of signal transducing histidine kinase"/>
    <property type="match status" value="1"/>
</dbReference>
<dbReference type="GO" id="GO:0005886">
    <property type="term" value="C:plasma membrane"/>
    <property type="evidence" value="ECO:0007669"/>
    <property type="project" value="UniProtKB-SubCell"/>
</dbReference>
<dbReference type="PROSITE" id="PS50109">
    <property type="entry name" value="HIS_KIN"/>
    <property type="match status" value="1"/>
</dbReference>
<dbReference type="PANTHER" id="PTHR45528:SF1">
    <property type="entry name" value="SENSOR HISTIDINE KINASE CPXA"/>
    <property type="match status" value="1"/>
</dbReference>
<keyword evidence="9 18" id="KW-0418">Kinase</keyword>
<dbReference type="RefSeq" id="WP_014215105.1">
    <property type="nucleotide sequence ID" value="NC_016605.1"/>
</dbReference>
<dbReference type="Pfam" id="PF02518">
    <property type="entry name" value="HATPase_c"/>
    <property type="match status" value="1"/>
</dbReference>
<dbReference type="EMBL" id="CP003137">
    <property type="protein sequence ID" value="AEV94908.1"/>
    <property type="molecule type" value="Genomic_DNA"/>
</dbReference>
<dbReference type="Proteomes" id="UP000005444">
    <property type="component" value="Chromosome"/>
</dbReference>
<dbReference type="GO" id="GO:0005524">
    <property type="term" value="F:ATP binding"/>
    <property type="evidence" value="ECO:0007669"/>
    <property type="project" value="UniProtKB-KW"/>
</dbReference>
<evidence type="ECO:0000256" key="7">
    <source>
        <dbReference type="ARBA" id="ARBA00022692"/>
    </source>
</evidence>
<evidence type="ECO:0000256" key="3">
    <source>
        <dbReference type="ARBA" id="ARBA00012438"/>
    </source>
</evidence>
<dbReference type="SUPFAM" id="SSF55874">
    <property type="entry name" value="ATPase domain of HSP90 chaperone/DNA topoisomerase II/histidine kinase"/>
    <property type="match status" value="1"/>
</dbReference>
<evidence type="ECO:0000256" key="2">
    <source>
        <dbReference type="ARBA" id="ARBA00004651"/>
    </source>
</evidence>
<organism evidence="18 19">
    <name type="scientific">Pediococcus claussenii (strain ATCC BAA-344 / DSM 14800 / JCM 18046 / KCTC 3811 / LMG 21948 / P06)</name>
    <dbReference type="NCBI Taxonomy" id="701521"/>
    <lineage>
        <taxon>Bacteria</taxon>
        <taxon>Bacillati</taxon>
        <taxon>Bacillota</taxon>
        <taxon>Bacilli</taxon>
        <taxon>Lactobacillales</taxon>
        <taxon>Lactobacillaceae</taxon>
        <taxon>Pediococcus</taxon>
    </lineage>
</organism>
<dbReference type="InterPro" id="IPR036890">
    <property type="entry name" value="HATPase_C_sf"/>
</dbReference>
<feature type="domain" description="Histidine kinase" evidence="16">
    <location>
        <begin position="261"/>
        <end position="476"/>
    </location>
</feature>
<accession>G8PCC3</accession>
<dbReference type="GO" id="GO:0000155">
    <property type="term" value="F:phosphorelay sensor kinase activity"/>
    <property type="evidence" value="ECO:0007669"/>
    <property type="project" value="InterPro"/>
</dbReference>
<dbReference type="CDD" id="cd00075">
    <property type="entry name" value="HATPase"/>
    <property type="match status" value="1"/>
</dbReference>
<proteinExistence type="predicted"/>
<feature type="coiled-coil region" evidence="14">
    <location>
        <begin position="234"/>
        <end position="261"/>
    </location>
</feature>
<dbReference type="EC" id="2.7.13.3" evidence="3"/>
<dbReference type="Gene3D" id="3.30.565.10">
    <property type="entry name" value="Histidine kinase-like ATPase, C-terminal domain"/>
    <property type="match status" value="1"/>
</dbReference>
<dbReference type="FunFam" id="3.30.565.10:FF:000006">
    <property type="entry name" value="Sensor histidine kinase WalK"/>
    <property type="match status" value="1"/>
</dbReference>
<dbReference type="Gene3D" id="6.10.340.10">
    <property type="match status" value="1"/>
</dbReference>
<dbReference type="PRINTS" id="PR00344">
    <property type="entry name" value="BCTRLSENSOR"/>
</dbReference>
<comment type="catalytic activity">
    <reaction evidence="1">
        <text>ATP + protein L-histidine = ADP + protein N-phospho-L-histidine.</text>
        <dbReference type="EC" id="2.7.13.3"/>
    </reaction>
</comment>
<dbReference type="Gene3D" id="1.10.287.130">
    <property type="match status" value="1"/>
</dbReference>
<evidence type="ECO:0000256" key="5">
    <source>
        <dbReference type="ARBA" id="ARBA00022553"/>
    </source>
</evidence>
<dbReference type="KEGG" id="pce:PECL_612"/>
<dbReference type="PANTHER" id="PTHR45528">
    <property type="entry name" value="SENSOR HISTIDINE KINASE CPXA"/>
    <property type="match status" value="1"/>
</dbReference>
<dbReference type="Pfam" id="PF00512">
    <property type="entry name" value="HisKA"/>
    <property type="match status" value="1"/>
</dbReference>
<evidence type="ECO:0000256" key="1">
    <source>
        <dbReference type="ARBA" id="ARBA00000085"/>
    </source>
</evidence>
<dbReference type="Pfam" id="PF00672">
    <property type="entry name" value="HAMP"/>
    <property type="match status" value="1"/>
</dbReference>
<reference evidence="18 19" key="1">
    <citation type="journal article" date="2012" name="J. Bacteriol.">
        <title>Complete Genome Sequence of the Beer Spoilage Organism Pediococcus claussenii ATCC BAA-344T.</title>
        <authorList>
            <person name="Pittet V."/>
            <person name="Abegunde T."/>
            <person name="Marfleet T."/>
            <person name="Haakensen M."/>
            <person name="Morrow K."/>
            <person name="Jayaprakash T."/>
            <person name="Schroeder K."/>
            <person name="Trost B."/>
            <person name="Byrns S."/>
            <person name="Bergsveinson J."/>
            <person name="Kusalik A."/>
            <person name="Ziola B."/>
        </authorList>
    </citation>
    <scope>NUCLEOTIDE SEQUENCE [LARGE SCALE GENOMIC DNA]</scope>
    <source>
        <strain evidence="18 19">ATCC BAA-344</strain>
    </source>
</reference>
<dbReference type="InterPro" id="IPR004358">
    <property type="entry name" value="Sig_transdc_His_kin-like_C"/>
</dbReference>
<evidence type="ECO:0000256" key="9">
    <source>
        <dbReference type="ARBA" id="ARBA00022777"/>
    </source>
</evidence>
<gene>
    <name evidence="18" type="ordered locus">PECL_612</name>
</gene>
<keyword evidence="19" id="KW-1185">Reference proteome</keyword>